<dbReference type="AlphaFoldDB" id="A0A858STN1"/>
<comment type="function">
    <text evidence="7">Catalyzes the formation of 4-diphosphocytidyl-2-C-methyl-D-erythritol from CTP and 2-C-methyl-D-erythritol 4-phosphate (MEP).</text>
</comment>
<evidence type="ECO:0000313" key="8">
    <source>
        <dbReference type="EMBL" id="QJF51318.1"/>
    </source>
</evidence>
<dbReference type="Pfam" id="PF01128">
    <property type="entry name" value="IspD"/>
    <property type="match status" value="1"/>
</dbReference>
<dbReference type="PROSITE" id="PS01295">
    <property type="entry name" value="ISPD"/>
    <property type="match status" value="1"/>
</dbReference>
<evidence type="ECO:0000256" key="7">
    <source>
        <dbReference type="HAMAP-Rule" id="MF_00108"/>
    </source>
</evidence>
<keyword evidence="6 7" id="KW-0414">Isoprene biosynthesis</keyword>
<name>A0A858STN1_9RHOB</name>
<organism evidence="8 9">
    <name type="scientific">Roseobacter ponti</name>
    <dbReference type="NCBI Taxonomy" id="1891787"/>
    <lineage>
        <taxon>Bacteria</taxon>
        <taxon>Pseudomonadati</taxon>
        <taxon>Pseudomonadota</taxon>
        <taxon>Alphaproteobacteria</taxon>
        <taxon>Rhodobacterales</taxon>
        <taxon>Roseobacteraceae</taxon>
        <taxon>Roseobacter</taxon>
    </lineage>
</organism>
<dbReference type="KEGG" id="rpon:G3256_09170"/>
<dbReference type="InterPro" id="IPR029044">
    <property type="entry name" value="Nucleotide-diphossugar_trans"/>
</dbReference>
<evidence type="ECO:0000256" key="2">
    <source>
        <dbReference type="ARBA" id="ARBA00004787"/>
    </source>
</evidence>
<keyword evidence="9" id="KW-1185">Reference proteome</keyword>
<comment type="similarity">
    <text evidence="3 7">Belongs to the IspD/TarI cytidylyltransferase family. IspD subfamily.</text>
</comment>
<dbReference type="EC" id="2.7.7.60" evidence="7"/>
<dbReference type="HAMAP" id="MF_00108">
    <property type="entry name" value="IspD"/>
    <property type="match status" value="1"/>
</dbReference>
<dbReference type="InterPro" id="IPR018294">
    <property type="entry name" value="ISPD_synthase_CS"/>
</dbReference>
<evidence type="ECO:0000256" key="4">
    <source>
        <dbReference type="ARBA" id="ARBA00022679"/>
    </source>
</evidence>
<feature type="site" description="Transition state stabilizer" evidence="7">
    <location>
        <position position="15"/>
    </location>
</feature>
<dbReference type="GO" id="GO:0050518">
    <property type="term" value="F:2-C-methyl-D-erythritol 4-phosphate cytidylyltransferase activity"/>
    <property type="evidence" value="ECO:0007669"/>
    <property type="project" value="UniProtKB-UniRule"/>
</dbReference>
<dbReference type="FunFam" id="3.90.550.10:FF:000003">
    <property type="entry name" value="2-C-methyl-D-erythritol 4-phosphate cytidylyltransferase"/>
    <property type="match status" value="1"/>
</dbReference>
<feature type="site" description="Positions MEP for the nucleophilic attack" evidence="7">
    <location>
        <position position="202"/>
    </location>
</feature>
<protein>
    <recommendedName>
        <fullName evidence="7">2-C-methyl-D-erythritol 4-phosphate cytidylyltransferase</fullName>
        <ecNumber evidence="7">2.7.7.60</ecNumber>
    </recommendedName>
    <alternativeName>
        <fullName evidence="7">4-diphosphocytidyl-2C-methyl-D-erythritol synthase</fullName>
    </alternativeName>
    <alternativeName>
        <fullName evidence="7">MEP cytidylyltransferase</fullName>
        <shortName evidence="7">MCT</shortName>
    </alternativeName>
</protein>
<dbReference type="GO" id="GO:0019288">
    <property type="term" value="P:isopentenyl diphosphate biosynthetic process, methylerythritol 4-phosphate pathway"/>
    <property type="evidence" value="ECO:0007669"/>
    <property type="project" value="UniProtKB-UniRule"/>
</dbReference>
<comment type="pathway">
    <text evidence="2 7">Isoprenoid biosynthesis; isopentenyl diphosphate biosynthesis via DXP pathway; isopentenyl diphosphate from 1-deoxy-D-xylulose 5-phosphate: step 2/6.</text>
</comment>
<keyword evidence="4 7" id="KW-0808">Transferase</keyword>
<evidence type="ECO:0000256" key="3">
    <source>
        <dbReference type="ARBA" id="ARBA00009789"/>
    </source>
</evidence>
<feature type="site" description="Positions MEP for the nucleophilic attack" evidence="7">
    <location>
        <position position="149"/>
    </location>
</feature>
<dbReference type="CDD" id="cd02516">
    <property type="entry name" value="CDP-ME_synthetase"/>
    <property type="match status" value="1"/>
</dbReference>
<dbReference type="Proteomes" id="UP000503308">
    <property type="component" value="Chromosome"/>
</dbReference>
<keyword evidence="5 7" id="KW-0548">Nucleotidyltransferase</keyword>
<evidence type="ECO:0000256" key="5">
    <source>
        <dbReference type="ARBA" id="ARBA00022695"/>
    </source>
</evidence>
<dbReference type="UniPathway" id="UPA00056">
    <property type="reaction ID" value="UER00093"/>
</dbReference>
<proteinExistence type="inferred from homology"/>
<reference evidence="8 9" key="1">
    <citation type="submission" date="2020-02" db="EMBL/GenBank/DDBJ databases">
        <title>Genome sequence of Roseobacter ponti.</title>
        <authorList>
            <person name="Hollensteiner J."/>
            <person name="Schneider D."/>
            <person name="Poehlein A."/>
            <person name="Daniel R."/>
        </authorList>
    </citation>
    <scope>NUCLEOTIDE SEQUENCE [LARGE SCALE GENOMIC DNA]</scope>
    <source>
        <strain evidence="8 9">DSM 106830</strain>
    </source>
</reference>
<dbReference type="InterPro" id="IPR050088">
    <property type="entry name" value="IspD/TarI_cytidylyltransf_bact"/>
</dbReference>
<dbReference type="PANTHER" id="PTHR32125">
    <property type="entry name" value="2-C-METHYL-D-ERYTHRITOL 4-PHOSPHATE CYTIDYLYLTRANSFERASE, CHLOROPLASTIC"/>
    <property type="match status" value="1"/>
</dbReference>
<evidence type="ECO:0000313" key="9">
    <source>
        <dbReference type="Proteomes" id="UP000503308"/>
    </source>
</evidence>
<dbReference type="Gene3D" id="3.90.550.10">
    <property type="entry name" value="Spore Coat Polysaccharide Biosynthesis Protein SpsA, Chain A"/>
    <property type="match status" value="1"/>
</dbReference>
<comment type="catalytic activity">
    <reaction evidence="1 7">
        <text>2-C-methyl-D-erythritol 4-phosphate + CTP + H(+) = 4-CDP-2-C-methyl-D-erythritol + diphosphate</text>
        <dbReference type="Rhea" id="RHEA:13429"/>
        <dbReference type="ChEBI" id="CHEBI:15378"/>
        <dbReference type="ChEBI" id="CHEBI:33019"/>
        <dbReference type="ChEBI" id="CHEBI:37563"/>
        <dbReference type="ChEBI" id="CHEBI:57823"/>
        <dbReference type="ChEBI" id="CHEBI:58262"/>
        <dbReference type="EC" id="2.7.7.60"/>
    </reaction>
</comment>
<evidence type="ECO:0000256" key="6">
    <source>
        <dbReference type="ARBA" id="ARBA00023229"/>
    </source>
</evidence>
<dbReference type="InterPro" id="IPR034683">
    <property type="entry name" value="IspD/TarI"/>
</dbReference>
<sequence>MSVGVVIVAAGLGTRAGGGVQKQWRPLAGATSVHHALQAFAAHPAIETAVLVLHPDMTDSPQAAGMPSALIVSGGTTRSQSVLAGLEALEGRCDRVLIHDGARPCVSRAVIDGVLAALEHDVAAAPALPVVDALWTGGKGGDVTGLADRTGLYRAQTPQGFRLDLILAAHRAHPEGADDDVALMLRAGHRVQITAGDEDNLKITHPADFARAGRILEARDGHQAG</sequence>
<evidence type="ECO:0000256" key="1">
    <source>
        <dbReference type="ARBA" id="ARBA00001282"/>
    </source>
</evidence>
<dbReference type="SUPFAM" id="SSF53448">
    <property type="entry name" value="Nucleotide-diphospho-sugar transferases"/>
    <property type="match status" value="1"/>
</dbReference>
<dbReference type="NCBIfam" id="TIGR00453">
    <property type="entry name" value="ispD"/>
    <property type="match status" value="1"/>
</dbReference>
<gene>
    <name evidence="7 8" type="primary">ispD</name>
    <name evidence="8" type="ORF">G3256_09170</name>
</gene>
<accession>A0A858STN1</accession>
<feature type="site" description="Transition state stabilizer" evidence="7">
    <location>
        <position position="22"/>
    </location>
</feature>
<dbReference type="InterPro" id="IPR001228">
    <property type="entry name" value="IspD"/>
</dbReference>
<dbReference type="PANTHER" id="PTHR32125:SF4">
    <property type="entry name" value="2-C-METHYL-D-ERYTHRITOL 4-PHOSPHATE CYTIDYLYLTRANSFERASE, CHLOROPLASTIC"/>
    <property type="match status" value="1"/>
</dbReference>
<dbReference type="EMBL" id="CP048788">
    <property type="protein sequence ID" value="QJF51318.1"/>
    <property type="molecule type" value="Genomic_DNA"/>
</dbReference>
<dbReference type="RefSeq" id="WP_169640532.1">
    <property type="nucleotide sequence ID" value="NZ_CP048788.1"/>
</dbReference>